<accession>A0A9E8G6C8</accession>
<reference evidence="1" key="1">
    <citation type="submission" date="2022-10" db="EMBL/GenBank/DDBJ databases">
        <title>Genomics discovery of giant fungal viruses from subsurface oceanic crustal fluids.</title>
        <authorList>
            <person name="Bhattacharjee A.S."/>
            <person name="Schulz F."/>
            <person name="Woyke T."/>
            <person name="Orcutt B.N."/>
            <person name="Matinez Martinez J."/>
        </authorList>
    </citation>
    <scope>NUCLEOTIDE SEQUENCE</scope>
    <source>
        <strain evidence="1">VSAG1.JdFR</strain>
    </source>
</reference>
<proteinExistence type="predicted"/>
<evidence type="ECO:0000313" key="1">
    <source>
        <dbReference type="EMBL" id="UZT28977.1"/>
    </source>
</evidence>
<dbReference type="Gene3D" id="3.30.160.60">
    <property type="entry name" value="Classic Zinc Finger"/>
    <property type="match status" value="1"/>
</dbReference>
<dbReference type="EMBL" id="OP765507">
    <property type="protein sequence ID" value="UZT28977.1"/>
    <property type="molecule type" value="Genomic_DNA"/>
</dbReference>
<protein>
    <submittedName>
        <fullName evidence="1">MIGE-like protein</fullName>
    </submittedName>
</protein>
<sequence>MTINDKHNDEDNPEKKFICKKCDFKSNNKKDFNRHLETVKHKKKENMVIKPQFICICGKEYSYRQGLHVHKKKCNYKEEENIKCEVVENNEMAIIKELKDIILKQQQQISELIPKVGNNNNNINNNQKFNINVFLNEHCKDAMSINDFVQSIEISLKNLLTTKEKGLAHGLNDIINENMNKLSIYWSFIN</sequence>
<organism evidence="1">
    <name type="scientific">Nucleocytoviricota sp</name>
    <dbReference type="NCBI Taxonomy" id="2809609"/>
    <lineage>
        <taxon>Viruses</taxon>
        <taxon>Varidnaviria</taxon>
        <taxon>Bamfordvirae</taxon>
        <taxon>Nucleocytoviricota</taxon>
    </lineage>
</organism>
<name>A0A9E8G6C8_9VIRU</name>